<keyword evidence="3" id="KW-1185">Reference proteome</keyword>
<dbReference type="AlphaFoldDB" id="A0A2I0UAN4"/>
<evidence type="ECO:0000313" key="2">
    <source>
        <dbReference type="EMBL" id="PKU43053.1"/>
    </source>
</evidence>
<evidence type="ECO:0000313" key="3">
    <source>
        <dbReference type="Proteomes" id="UP000233556"/>
    </source>
</evidence>
<dbReference type="PANTHER" id="PTHR33332">
    <property type="entry name" value="REVERSE TRANSCRIPTASE DOMAIN-CONTAINING PROTEIN"/>
    <property type="match status" value="1"/>
</dbReference>
<evidence type="ECO:0008006" key="4">
    <source>
        <dbReference type="Google" id="ProtNLM"/>
    </source>
</evidence>
<feature type="region of interest" description="Disordered" evidence="1">
    <location>
        <begin position="107"/>
        <end position="127"/>
    </location>
</feature>
<dbReference type="OrthoDB" id="410381at2759"/>
<dbReference type="Proteomes" id="UP000233556">
    <property type="component" value="Unassembled WGS sequence"/>
</dbReference>
<reference evidence="3" key="1">
    <citation type="submission" date="2017-11" db="EMBL/GenBank/DDBJ databases">
        <authorList>
            <person name="Lima N.C."/>
            <person name="Parody-Merino A.M."/>
            <person name="Battley P.F."/>
            <person name="Fidler A.E."/>
            <person name="Prosdocimi F."/>
        </authorList>
    </citation>
    <scope>NUCLEOTIDE SEQUENCE [LARGE SCALE GENOMIC DNA]</scope>
</reference>
<accession>A0A2I0UAN4</accession>
<evidence type="ECO:0000256" key="1">
    <source>
        <dbReference type="SAM" id="MobiDB-lite"/>
    </source>
</evidence>
<proteinExistence type="predicted"/>
<gene>
    <name evidence="2" type="ORF">llap_6645</name>
</gene>
<protein>
    <recommendedName>
        <fullName evidence="4">Rna-directed dna polymerase from mobile element jockey-like</fullName>
    </recommendedName>
</protein>
<dbReference type="EMBL" id="KZ505936">
    <property type="protein sequence ID" value="PKU43053.1"/>
    <property type="molecule type" value="Genomic_DNA"/>
</dbReference>
<name>A0A2I0UAN4_LIMLA</name>
<feature type="compositionally biased region" description="Basic and acidic residues" evidence="1">
    <location>
        <begin position="113"/>
        <end position="127"/>
    </location>
</feature>
<reference evidence="3" key="2">
    <citation type="submission" date="2017-12" db="EMBL/GenBank/DDBJ databases">
        <title>Genome sequence of the Bar-tailed Godwit (Limosa lapponica baueri).</title>
        <authorList>
            <person name="Lima N.C.B."/>
            <person name="Parody-Merino A.M."/>
            <person name="Battley P.F."/>
            <person name="Fidler A.E."/>
            <person name="Prosdocimi F."/>
        </authorList>
    </citation>
    <scope>NUCLEOTIDE SEQUENCE [LARGE SCALE GENOMIC DNA]</scope>
</reference>
<organism evidence="2 3">
    <name type="scientific">Limosa lapponica baueri</name>
    <dbReference type="NCBI Taxonomy" id="1758121"/>
    <lineage>
        <taxon>Eukaryota</taxon>
        <taxon>Metazoa</taxon>
        <taxon>Chordata</taxon>
        <taxon>Craniata</taxon>
        <taxon>Vertebrata</taxon>
        <taxon>Euteleostomi</taxon>
        <taxon>Archelosauria</taxon>
        <taxon>Archosauria</taxon>
        <taxon>Dinosauria</taxon>
        <taxon>Saurischia</taxon>
        <taxon>Theropoda</taxon>
        <taxon>Coelurosauria</taxon>
        <taxon>Aves</taxon>
        <taxon>Neognathae</taxon>
        <taxon>Neoaves</taxon>
        <taxon>Charadriiformes</taxon>
        <taxon>Scolopacidae</taxon>
        <taxon>Limosa</taxon>
    </lineage>
</organism>
<sequence>MEQILLEAMLRPMEEREVIPANQDGLTKGKACLTNLVAFYDGVTTAVDRGRAMDVIYLDFCKAFDIGPQNIPLFKLETYGFDRWTAWRMRSWLNCCIQRVAQERHGPVGTGPEEVHKNDQRDGAPLL</sequence>